<keyword evidence="3" id="KW-1185">Reference proteome</keyword>
<dbReference type="SUPFAM" id="SSF51011">
    <property type="entry name" value="Glycosyl hydrolase domain"/>
    <property type="match status" value="1"/>
</dbReference>
<name>A0AAD5IY58_ACENE</name>
<protein>
    <recommendedName>
        <fullName evidence="1">Isoamylase 1-3-like C-terminal domain-containing protein</fullName>
    </recommendedName>
</protein>
<reference evidence="2" key="1">
    <citation type="journal article" date="2022" name="Plant J.">
        <title>Strategies of tolerance reflected in two North American maple genomes.</title>
        <authorList>
            <person name="McEvoy S.L."/>
            <person name="Sezen U.U."/>
            <person name="Trouern-Trend A."/>
            <person name="McMahon S.M."/>
            <person name="Schaberg P.G."/>
            <person name="Yang J."/>
            <person name="Wegrzyn J.L."/>
            <person name="Swenson N.G."/>
        </authorList>
    </citation>
    <scope>NUCLEOTIDE SEQUENCE</scope>
    <source>
        <tissue evidence="2">Leaf</tissue>
    </source>
</reference>
<proteinExistence type="predicted"/>
<dbReference type="Pfam" id="PF21156">
    <property type="entry name" value="ISOA1-3_C"/>
    <property type="match status" value="1"/>
</dbReference>
<accession>A0AAD5IY58</accession>
<dbReference type="Gene3D" id="2.60.40.1180">
    <property type="entry name" value="Golgi alpha-mannosidase II"/>
    <property type="match status" value="1"/>
</dbReference>
<dbReference type="Gene3D" id="3.20.20.80">
    <property type="entry name" value="Glycosidases"/>
    <property type="match status" value="1"/>
</dbReference>
<dbReference type="SUPFAM" id="SSF51445">
    <property type="entry name" value="(Trans)glycosidases"/>
    <property type="match status" value="1"/>
</dbReference>
<evidence type="ECO:0000313" key="2">
    <source>
        <dbReference type="EMBL" id="KAI9180239.1"/>
    </source>
</evidence>
<dbReference type="EMBL" id="JAJSOW010000101">
    <property type="protein sequence ID" value="KAI9180239.1"/>
    <property type="molecule type" value="Genomic_DNA"/>
</dbReference>
<dbReference type="InterPro" id="IPR048650">
    <property type="entry name" value="ISOA1-3-like_C"/>
</dbReference>
<organism evidence="2 3">
    <name type="scientific">Acer negundo</name>
    <name type="common">Box elder</name>
    <dbReference type="NCBI Taxonomy" id="4023"/>
    <lineage>
        <taxon>Eukaryota</taxon>
        <taxon>Viridiplantae</taxon>
        <taxon>Streptophyta</taxon>
        <taxon>Embryophyta</taxon>
        <taxon>Tracheophyta</taxon>
        <taxon>Spermatophyta</taxon>
        <taxon>Magnoliopsida</taxon>
        <taxon>eudicotyledons</taxon>
        <taxon>Gunneridae</taxon>
        <taxon>Pentapetalae</taxon>
        <taxon>rosids</taxon>
        <taxon>malvids</taxon>
        <taxon>Sapindales</taxon>
        <taxon>Sapindaceae</taxon>
        <taxon>Hippocastanoideae</taxon>
        <taxon>Acereae</taxon>
        <taxon>Acer</taxon>
    </lineage>
</organism>
<feature type="domain" description="Isoamylase 1-3-like C-terminal" evidence="1">
    <location>
        <begin position="76"/>
        <end position="168"/>
    </location>
</feature>
<evidence type="ECO:0000259" key="1">
    <source>
        <dbReference type="Pfam" id="PF21156"/>
    </source>
</evidence>
<dbReference type="InterPro" id="IPR013780">
    <property type="entry name" value="Glyco_hydro_b"/>
</dbReference>
<dbReference type="Proteomes" id="UP001064489">
    <property type="component" value="Chromosome 4"/>
</dbReference>
<dbReference type="PANTHER" id="PTHR43002">
    <property type="entry name" value="GLYCOGEN DEBRANCHING ENZYME"/>
    <property type="match status" value="1"/>
</dbReference>
<sequence length="176" mass="20287">MVSQGVPMISMGDEFGHMKGGNNNMSCHDNYMNYFRWDKKEESLSDFFRFCCLVTKFRHGCESLGLQDFPTAERLQWHGRTLDKLDWSDTSRFVAFTVIDSVKREIYIAFNAGHLPGYRWEPLVDTSKPAPYDFLSGDLPDRETAIKQYAQFLDANLYPILSYSSIILLLSLDENA</sequence>
<dbReference type="AlphaFoldDB" id="A0AAD5IY58"/>
<gene>
    <name evidence="2" type="ORF">LWI28_002662</name>
</gene>
<comment type="caution">
    <text evidence="2">The sequence shown here is derived from an EMBL/GenBank/DDBJ whole genome shotgun (WGS) entry which is preliminary data.</text>
</comment>
<reference evidence="2" key="2">
    <citation type="submission" date="2023-02" db="EMBL/GenBank/DDBJ databases">
        <authorList>
            <person name="Swenson N.G."/>
            <person name="Wegrzyn J.L."/>
            <person name="Mcevoy S.L."/>
        </authorList>
    </citation>
    <scope>NUCLEOTIDE SEQUENCE</scope>
    <source>
        <strain evidence="2">91603</strain>
        <tissue evidence="2">Leaf</tissue>
    </source>
</reference>
<evidence type="ECO:0000313" key="3">
    <source>
        <dbReference type="Proteomes" id="UP001064489"/>
    </source>
</evidence>
<dbReference type="InterPro" id="IPR017853">
    <property type="entry name" value="GH"/>
</dbReference>